<dbReference type="PROSITE" id="PS00745">
    <property type="entry name" value="RF_PROK_I"/>
    <property type="match status" value="1"/>
</dbReference>
<reference evidence="6 7" key="1">
    <citation type="journal article" date="2013" name="BMC Genomics">
        <title>Reconstruction of the lipid metabolism for the microalga Monoraphidium neglectum from its genome sequence reveals characteristics suitable for biofuel production.</title>
        <authorList>
            <person name="Bogen C."/>
            <person name="Al-Dilaimi A."/>
            <person name="Albersmeier A."/>
            <person name="Wichmann J."/>
            <person name="Grundmann M."/>
            <person name="Rupp O."/>
            <person name="Lauersen K.J."/>
            <person name="Blifernez-Klassen O."/>
            <person name="Kalinowski J."/>
            <person name="Goesmann A."/>
            <person name="Mussgnug J.H."/>
            <person name="Kruse O."/>
        </authorList>
    </citation>
    <scope>NUCLEOTIDE SEQUENCE [LARGE SCALE GENOMIC DNA]</scope>
    <source>
        <strain evidence="6 7">SAG 48.87</strain>
    </source>
</reference>
<dbReference type="EMBL" id="KK104106">
    <property type="protein sequence ID" value="KIY94423.1"/>
    <property type="molecule type" value="Genomic_DNA"/>
</dbReference>
<dbReference type="PANTHER" id="PTHR43804">
    <property type="entry name" value="LD18447P"/>
    <property type="match status" value="1"/>
</dbReference>
<dbReference type="KEGG" id="mng:MNEG_13540"/>
<evidence type="ECO:0000256" key="1">
    <source>
        <dbReference type="ARBA" id="ARBA00010835"/>
    </source>
</evidence>
<dbReference type="InterPro" id="IPR000352">
    <property type="entry name" value="Pep_chain_release_fac_I"/>
</dbReference>
<dbReference type="Proteomes" id="UP000054498">
    <property type="component" value="Unassembled WGS sequence"/>
</dbReference>
<organism evidence="6 7">
    <name type="scientific">Monoraphidium neglectum</name>
    <dbReference type="NCBI Taxonomy" id="145388"/>
    <lineage>
        <taxon>Eukaryota</taxon>
        <taxon>Viridiplantae</taxon>
        <taxon>Chlorophyta</taxon>
        <taxon>core chlorophytes</taxon>
        <taxon>Chlorophyceae</taxon>
        <taxon>CS clade</taxon>
        <taxon>Sphaeropleales</taxon>
        <taxon>Selenastraceae</taxon>
        <taxon>Monoraphidium</taxon>
    </lineage>
</organism>
<evidence type="ECO:0000256" key="4">
    <source>
        <dbReference type="SAM" id="MobiDB-lite"/>
    </source>
</evidence>
<dbReference type="InterPro" id="IPR005139">
    <property type="entry name" value="PCRF"/>
</dbReference>
<proteinExistence type="inferred from homology"/>
<evidence type="ECO:0000313" key="7">
    <source>
        <dbReference type="Proteomes" id="UP000054498"/>
    </source>
</evidence>
<evidence type="ECO:0000313" key="6">
    <source>
        <dbReference type="EMBL" id="KIY94423.1"/>
    </source>
</evidence>
<dbReference type="RefSeq" id="XP_013893443.1">
    <property type="nucleotide sequence ID" value="XM_014037989.1"/>
</dbReference>
<evidence type="ECO:0000259" key="5">
    <source>
        <dbReference type="PROSITE" id="PS00745"/>
    </source>
</evidence>
<keyword evidence="2" id="KW-0488">Methylation</keyword>
<feature type="domain" description="Prokaryotic-type class I peptide chain release factors" evidence="5">
    <location>
        <begin position="219"/>
        <end position="235"/>
    </location>
</feature>
<dbReference type="InterPro" id="IPR045853">
    <property type="entry name" value="Pep_chain_release_fac_I_sf"/>
</dbReference>
<gene>
    <name evidence="6" type="ORF">MNEG_13540</name>
</gene>
<dbReference type="FunFam" id="3.30.160.20:FF:000004">
    <property type="entry name" value="Peptide chain release factor 1"/>
    <property type="match status" value="1"/>
</dbReference>
<dbReference type="SMART" id="SM00937">
    <property type="entry name" value="PCRF"/>
    <property type="match status" value="1"/>
</dbReference>
<dbReference type="Gene3D" id="6.10.140.1950">
    <property type="match status" value="1"/>
</dbReference>
<dbReference type="Gene3D" id="3.30.70.1660">
    <property type="match status" value="1"/>
</dbReference>
<dbReference type="STRING" id="145388.A0A0D2KEX2"/>
<keyword evidence="7" id="KW-1185">Reference proteome</keyword>
<name>A0A0D2KEX2_9CHLO</name>
<dbReference type="OrthoDB" id="2019491at2759"/>
<evidence type="ECO:0000256" key="2">
    <source>
        <dbReference type="ARBA" id="ARBA00022481"/>
    </source>
</evidence>
<evidence type="ECO:0000256" key="3">
    <source>
        <dbReference type="ARBA" id="ARBA00022917"/>
    </source>
</evidence>
<dbReference type="InterPro" id="IPR050057">
    <property type="entry name" value="Prokaryotic/Mito_RF"/>
</dbReference>
<dbReference type="AlphaFoldDB" id="A0A0D2KEX2"/>
<dbReference type="Pfam" id="PF00472">
    <property type="entry name" value="RF-1"/>
    <property type="match status" value="1"/>
</dbReference>
<comment type="similarity">
    <text evidence="1">Belongs to the prokaryotic/mitochondrial release factor family.</text>
</comment>
<dbReference type="Gene3D" id="3.30.160.20">
    <property type="match status" value="1"/>
</dbReference>
<dbReference type="Pfam" id="PF03462">
    <property type="entry name" value="PCRF"/>
    <property type="match status" value="1"/>
</dbReference>
<dbReference type="GeneID" id="25731013"/>
<sequence length="313" mass="33941">MLQELHGGGVSPSSERYQQLSRRAGALQIVADGYAQIERLQQELAGAEEILSTESSEELRDMAREERSALSQQAGTGAPSIMELRDSLVSHLLPPDEEDERNAVLEVRSGVGGEWAAEFACDLLGMYKSYCIAQGWQFELMSVTYNDHGGVKAADAVVAGHGAFGRLRWESGVHRAQTVPFTEKTGKMQTGTATVAVLSEAAESEVSISEGDLKWDTFRAGGAGGQHVNTTDSAVRVTHLPTGVVVACQSERSQHQNRAKALRLLRSKVQEADRLRVAASLSSARQQAHGGARFNERIRTFHYVVSRGGHTLL</sequence>
<dbReference type="PANTHER" id="PTHR43804:SF7">
    <property type="entry name" value="LD18447P"/>
    <property type="match status" value="1"/>
</dbReference>
<dbReference type="SUPFAM" id="SSF75620">
    <property type="entry name" value="Release factor"/>
    <property type="match status" value="1"/>
</dbReference>
<dbReference type="GO" id="GO:0003747">
    <property type="term" value="F:translation release factor activity"/>
    <property type="evidence" value="ECO:0007669"/>
    <property type="project" value="InterPro"/>
</dbReference>
<protein>
    <submittedName>
        <fullName evidence="6">Peptide chain release factor 1</fullName>
    </submittedName>
</protein>
<feature type="region of interest" description="Disordered" evidence="4">
    <location>
        <begin position="51"/>
        <end position="76"/>
    </location>
</feature>
<feature type="non-terminal residue" evidence="6">
    <location>
        <position position="313"/>
    </location>
</feature>
<accession>A0A0D2KEX2</accession>
<keyword evidence="3" id="KW-0648">Protein biosynthesis</keyword>
<feature type="compositionally biased region" description="Basic and acidic residues" evidence="4">
    <location>
        <begin position="57"/>
        <end position="68"/>
    </location>
</feature>
<dbReference type="GO" id="GO:0005737">
    <property type="term" value="C:cytoplasm"/>
    <property type="evidence" value="ECO:0007669"/>
    <property type="project" value="UniProtKB-ARBA"/>
</dbReference>